<feature type="compositionally biased region" description="Polar residues" evidence="5">
    <location>
        <begin position="292"/>
        <end position="309"/>
    </location>
</feature>
<dbReference type="InterPro" id="IPR018819">
    <property type="entry name" value="Nur1/Mug154"/>
</dbReference>
<dbReference type="AlphaFoldDB" id="A0AB34KCK1"/>
<feature type="compositionally biased region" description="Polar residues" evidence="5">
    <location>
        <begin position="270"/>
        <end position="279"/>
    </location>
</feature>
<evidence type="ECO:0000256" key="3">
    <source>
        <dbReference type="ARBA" id="ARBA00022989"/>
    </source>
</evidence>
<comment type="caution">
    <text evidence="7">The sequence shown here is derived from an EMBL/GenBank/DDBJ whole genome shotgun (WGS) entry which is preliminary data.</text>
</comment>
<feature type="region of interest" description="Disordered" evidence="5">
    <location>
        <begin position="268"/>
        <end position="447"/>
    </location>
</feature>
<comment type="subcellular location">
    <subcellularLocation>
        <location evidence="1">Endomembrane system</location>
        <topology evidence="1">Multi-pass membrane protein</topology>
    </subcellularLocation>
</comment>
<keyword evidence="3 6" id="KW-1133">Transmembrane helix</keyword>
<dbReference type="PANTHER" id="PTHR28293:SF1">
    <property type="entry name" value="NUCLEAR RIM PROTEIN 1"/>
    <property type="match status" value="1"/>
</dbReference>
<dbReference type="GO" id="GO:0043007">
    <property type="term" value="P:maintenance of rDNA"/>
    <property type="evidence" value="ECO:0007669"/>
    <property type="project" value="TreeGrafter"/>
</dbReference>
<keyword evidence="2 6" id="KW-0812">Transmembrane</keyword>
<gene>
    <name evidence="7" type="ORF">WHR41_08665</name>
</gene>
<evidence type="ECO:0000256" key="5">
    <source>
        <dbReference type="SAM" id="MobiDB-lite"/>
    </source>
</evidence>
<evidence type="ECO:0000313" key="8">
    <source>
        <dbReference type="Proteomes" id="UP000803884"/>
    </source>
</evidence>
<dbReference type="PANTHER" id="PTHR28293">
    <property type="entry name" value="NUCLEAR RIM PROTEIN 1"/>
    <property type="match status" value="1"/>
</dbReference>
<evidence type="ECO:0000256" key="6">
    <source>
        <dbReference type="SAM" id="Phobius"/>
    </source>
</evidence>
<evidence type="ECO:0000256" key="1">
    <source>
        <dbReference type="ARBA" id="ARBA00004127"/>
    </source>
</evidence>
<feature type="compositionally biased region" description="Basic and acidic residues" evidence="5">
    <location>
        <begin position="317"/>
        <end position="329"/>
    </location>
</feature>
<feature type="transmembrane region" description="Helical" evidence="6">
    <location>
        <begin position="181"/>
        <end position="200"/>
    </location>
</feature>
<feature type="transmembrane region" description="Helical" evidence="6">
    <location>
        <begin position="85"/>
        <end position="110"/>
    </location>
</feature>
<evidence type="ECO:0008006" key="9">
    <source>
        <dbReference type="Google" id="ProtNLM"/>
    </source>
</evidence>
<dbReference type="Pfam" id="PF10332">
    <property type="entry name" value="DUF2418"/>
    <property type="match status" value="1"/>
</dbReference>
<evidence type="ECO:0000256" key="2">
    <source>
        <dbReference type="ARBA" id="ARBA00022692"/>
    </source>
</evidence>
<feature type="transmembrane region" description="Helical" evidence="6">
    <location>
        <begin position="212"/>
        <end position="230"/>
    </location>
</feature>
<proteinExistence type="predicted"/>
<dbReference type="GeneID" id="96010107"/>
<protein>
    <recommendedName>
        <fullName evidence="9">Meiotically up-regulated gene 154 protein</fullName>
    </recommendedName>
</protein>
<dbReference type="Proteomes" id="UP000803884">
    <property type="component" value="Unassembled WGS sequence"/>
</dbReference>
<evidence type="ECO:0000313" key="7">
    <source>
        <dbReference type="EMBL" id="KAL1582837.1"/>
    </source>
</evidence>
<dbReference type="GO" id="GO:0012505">
    <property type="term" value="C:endomembrane system"/>
    <property type="evidence" value="ECO:0007669"/>
    <property type="project" value="UniProtKB-SubCell"/>
</dbReference>
<name>A0AB34KCK1_9PEZI</name>
<reference evidence="7 8" key="1">
    <citation type="journal article" date="2020" name="Microbiol. Resour. Announc.">
        <title>Draft Genome Sequence of a Cladosporium Species Isolated from the Mesophotic Ascidian Didemnum maculosum.</title>
        <authorList>
            <person name="Gioti A."/>
            <person name="Siaperas R."/>
            <person name="Nikolaivits E."/>
            <person name="Le Goff G."/>
            <person name="Ouazzani J."/>
            <person name="Kotoulas G."/>
            <person name="Topakas E."/>
        </authorList>
    </citation>
    <scope>NUCLEOTIDE SEQUENCE [LARGE SCALE GENOMIC DNA]</scope>
    <source>
        <strain evidence="7 8">TM138-S3</strain>
    </source>
</reference>
<dbReference type="EMBL" id="JAAQHG020000043">
    <property type="protein sequence ID" value="KAL1582837.1"/>
    <property type="molecule type" value="Genomic_DNA"/>
</dbReference>
<organism evidence="7 8">
    <name type="scientific">Cladosporium halotolerans</name>
    <dbReference type="NCBI Taxonomy" id="1052096"/>
    <lineage>
        <taxon>Eukaryota</taxon>
        <taxon>Fungi</taxon>
        <taxon>Dikarya</taxon>
        <taxon>Ascomycota</taxon>
        <taxon>Pezizomycotina</taxon>
        <taxon>Dothideomycetes</taxon>
        <taxon>Dothideomycetidae</taxon>
        <taxon>Cladosporiales</taxon>
        <taxon>Cladosporiaceae</taxon>
        <taxon>Cladosporium</taxon>
    </lineage>
</organism>
<keyword evidence="8" id="KW-1185">Reference proteome</keyword>
<evidence type="ECO:0000256" key="4">
    <source>
        <dbReference type="ARBA" id="ARBA00023136"/>
    </source>
</evidence>
<accession>A0AB34KCK1</accession>
<sequence length="447" mass="49948">MPPLVRRRPLLERIQAYLDPWDFLLWISEELNDDAHEDLLNNWATPIGIALNFLFIIARGASKPGDSRGSDDVFGDIEGKKSSGWFAWTATFLVHTLTLLCFLNAFYAFFRKRHYRLFEQPVDLPPNTPSAQRVRVDSSPASSSPLGFVKSAISAATASSRAYPDPEREVWEVSVWDPKPFHLTTFTMFSPGHVLLYYALLPTAPLDPRPSVTVALAILFGTVLSFQLGLMKTSFTQQAKDSVLIHGEVMNEYDTKFVHPFLTRPVRDVGTQSRESSLSPRGAKTREVDLYTPTTIINRRFRTNPNPNYAAQYDPDDLAHKKPESRRESSSGPGLLPRSATTPALTTPKTYTSSYTQASSALQPATTTSSDYSSPLKPRHERPRERTSDGGNLGVYNHANSPLRKATSGSHLRTEDARRAGSPLKRMSTPGGGESYRDERRRQTGRF</sequence>
<feature type="compositionally biased region" description="Basic and acidic residues" evidence="5">
    <location>
        <begin position="435"/>
        <end position="447"/>
    </location>
</feature>
<keyword evidence="4 6" id="KW-0472">Membrane</keyword>
<dbReference type="RefSeq" id="XP_069225944.1">
    <property type="nucleotide sequence ID" value="XM_069377269.1"/>
</dbReference>
<feature type="compositionally biased region" description="Polar residues" evidence="5">
    <location>
        <begin position="362"/>
        <end position="373"/>
    </location>
</feature>
<feature type="compositionally biased region" description="Low complexity" evidence="5">
    <location>
        <begin position="340"/>
        <end position="361"/>
    </location>
</feature>
<dbReference type="GO" id="GO:0007096">
    <property type="term" value="P:regulation of exit from mitosis"/>
    <property type="evidence" value="ECO:0007669"/>
    <property type="project" value="TreeGrafter"/>
</dbReference>